<proteinExistence type="predicted"/>
<dbReference type="EMBL" id="VSSQ01001729">
    <property type="protein sequence ID" value="MPM10696.1"/>
    <property type="molecule type" value="Genomic_DNA"/>
</dbReference>
<dbReference type="Gene3D" id="3.40.50.300">
    <property type="entry name" value="P-loop containing nucleotide triphosphate hydrolases"/>
    <property type="match status" value="1"/>
</dbReference>
<dbReference type="Pfam" id="PF13189">
    <property type="entry name" value="Cytidylate_kin2"/>
    <property type="match status" value="1"/>
</dbReference>
<reference evidence="1" key="1">
    <citation type="submission" date="2019-08" db="EMBL/GenBank/DDBJ databases">
        <authorList>
            <person name="Kucharzyk K."/>
            <person name="Murdoch R.W."/>
            <person name="Higgins S."/>
            <person name="Loffler F."/>
        </authorList>
    </citation>
    <scope>NUCLEOTIDE SEQUENCE</scope>
</reference>
<name>A0A644X3J3_9ZZZZ</name>
<sequence>MFSPPISYPILEPVVPNVPVTLSNKELFAAESEIILRVAQEKPAVIIGRCGSYILRNHPKHVSVFLHADIEFRKQNVQEYYGVSAKDAAKLIVSADKSRTRYIHEFTGCDMNDVRKYHLSIDTGVLGLDGTVNLMSDYIKNRFRNVELKSIDECTAAENFQ</sequence>
<dbReference type="EC" id="2.7.4.25" evidence="1"/>
<organism evidence="1">
    <name type="scientific">bioreactor metagenome</name>
    <dbReference type="NCBI Taxonomy" id="1076179"/>
    <lineage>
        <taxon>unclassified sequences</taxon>
        <taxon>metagenomes</taxon>
        <taxon>ecological metagenomes</taxon>
    </lineage>
</organism>
<dbReference type="InterPro" id="IPR027417">
    <property type="entry name" value="P-loop_NTPase"/>
</dbReference>
<dbReference type="GO" id="GO:0016301">
    <property type="term" value="F:kinase activity"/>
    <property type="evidence" value="ECO:0007669"/>
    <property type="project" value="UniProtKB-KW"/>
</dbReference>
<accession>A0A644X3J3</accession>
<gene>
    <name evidence="1" type="primary">cmk_24</name>
    <name evidence="1" type="ORF">SDC9_57030</name>
</gene>
<keyword evidence="1" id="KW-0418">Kinase</keyword>
<keyword evidence="1" id="KW-0808">Transferase</keyword>
<evidence type="ECO:0000313" key="1">
    <source>
        <dbReference type="EMBL" id="MPM10696.1"/>
    </source>
</evidence>
<dbReference type="AlphaFoldDB" id="A0A644X3J3"/>
<protein>
    <submittedName>
        <fullName evidence="1">Cytidylate kinase</fullName>
        <ecNumber evidence="1">2.7.4.25</ecNumber>
    </submittedName>
</protein>
<comment type="caution">
    <text evidence="1">The sequence shown here is derived from an EMBL/GenBank/DDBJ whole genome shotgun (WGS) entry which is preliminary data.</text>
</comment>